<feature type="domain" description="HTH cro/C1-type" evidence="2">
    <location>
        <begin position="10"/>
        <end position="66"/>
    </location>
</feature>
<dbReference type="Proteomes" id="UP000707245">
    <property type="component" value="Unassembled WGS sequence"/>
</dbReference>
<dbReference type="SUPFAM" id="SSF47413">
    <property type="entry name" value="lambda repressor-like DNA-binding domains"/>
    <property type="match status" value="1"/>
</dbReference>
<evidence type="ECO:0000256" key="1">
    <source>
        <dbReference type="ARBA" id="ARBA00007227"/>
    </source>
</evidence>
<comment type="similarity">
    <text evidence="1">Belongs to the short-chain fatty acyl-CoA assimilation regulator (ScfR) family.</text>
</comment>
<gene>
    <name evidence="3" type="ORF">EI167_07450</name>
</gene>
<evidence type="ECO:0000313" key="4">
    <source>
        <dbReference type="Proteomes" id="UP000707245"/>
    </source>
</evidence>
<dbReference type="InterPro" id="IPR052345">
    <property type="entry name" value="Rad_response_metalloprotease"/>
</dbReference>
<dbReference type="PANTHER" id="PTHR43236:SF1">
    <property type="entry name" value="BLL7220 PROTEIN"/>
    <property type="match status" value="1"/>
</dbReference>
<keyword evidence="4" id="KW-1185">Reference proteome</keyword>
<evidence type="ECO:0000313" key="3">
    <source>
        <dbReference type="EMBL" id="MBE0457289.1"/>
    </source>
</evidence>
<accession>A0ABR9FKG1</accession>
<dbReference type="CDD" id="cd00093">
    <property type="entry name" value="HTH_XRE"/>
    <property type="match status" value="1"/>
</dbReference>
<dbReference type="InterPro" id="IPR010982">
    <property type="entry name" value="Lambda_DNA-bd_dom_sf"/>
</dbReference>
<name>A0ABR9FKG1_9GAMM</name>
<organism evidence="3 4">
    <name type="scientific">Pseudoalteromonas prydzensis</name>
    <dbReference type="NCBI Taxonomy" id="182141"/>
    <lineage>
        <taxon>Bacteria</taxon>
        <taxon>Pseudomonadati</taxon>
        <taxon>Pseudomonadota</taxon>
        <taxon>Gammaproteobacteria</taxon>
        <taxon>Alteromonadales</taxon>
        <taxon>Pseudoalteromonadaceae</taxon>
        <taxon>Pseudoalteromonas</taxon>
    </lineage>
</organism>
<comment type="caution">
    <text evidence="3">The sequence shown here is derived from an EMBL/GenBank/DDBJ whole genome shotgun (WGS) entry which is preliminary data.</text>
</comment>
<dbReference type="InterPro" id="IPR001387">
    <property type="entry name" value="Cro/C1-type_HTH"/>
</dbReference>
<dbReference type="Pfam" id="PF01381">
    <property type="entry name" value="HTH_3"/>
    <property type="match status" value="1"/>
</dbReference>
<dbReference type="Gene3D" id="1.10.10.2910">
    <property type="match status" value="1"/>
</dbReference>
<proteinExistence type="inferred from homology"/>
<sequence length="368" mass="41491">MAVKFNPSRLKLARTRRQLTLKALADRVGMSSRMVSEHEKEYCKHIPQEETIEAFSQALNYPVSFFLEQDSIESVDKETVSFRSLKSMRAAQEHAAIGAGQLGVMLNDFFEARFNLPSVNVPDYRGIEPEASAEAVRQEWGIGYVSIGNMIHLLEKHGVRVFSLAENTQDVDAFSFWKDGVPYIFLNTMKSGERSRFDAAHELGHLVLHRHGVPQGRDAEYEADRFASALLMPKVTVLPYKGRAMTIESILKLKAKWKVSAMALIVQMKNVGVLSEWQYKNLIITASKMGLRTREIDGIPRERSLVFDKIVSSLDEEKGGLLILAKELHLPLDELSALLFRMGVVHSGNISIRKESQLNKKPHLTLVT</sequence>
<dbReference type="Gene3D" id="1.10.260.40">
    <property type="entry name" value="lambda repressor-like DNA-binding domains"/>
    <property type="match status" value="1"/>
</dbReference>
<evidence type="ECO:0000259" key="2">
    <source>
        <dbReference type="PROSITE" id="PS50943"/>
    </source>
</evidence>
<dbReference type="RefSeq" id="WP_192541270.1">
    <property type="nucleotide sequence ID" value="NZ_RRZA01000017.1"/>
</dbReference>
<dbReference type="PROSITE" id="PS50943">
    <property type="entry name" value="HTH_CROC1"/>
    <property type="match status" value="1"/>
</dbReference>
<dbReference type="PANTHER" id="PTHR43236">
    <property type="entry name" value="ANTITOXIN HIGA1"/>
    <property type="match status" value="1"/>
</dbReference>
<reference evidence="3 4" key="1">
    <citation type="submission" date="2020-07" db="EMBL/GenBank/DDBJ databases">
        <title>Halophilic bacteria isolated from french cheeses.</title>
        <authorList>
            <person name="Kothe C.I."/>
            <person name="Farah-Kraiem B."/>
            <person name="Renault P."/>
            <person name="Dridi B."/>
        </authorList>
    </citation>
    <scope>NUCLEOTIDE SEQUENCE [LARGE SCALE GENOMIC DNA]</scope>
    <source>
        <strain evidence="3 4">FME14</strain>
    </source>
</reference>
<dbReference type="SMART" id="SM00530">
    <property type="entry name" value="HTH_XRE"/>
    <property type="match status" value="1"/>
</dbReference>
<protein>
    <submittedName>
        <fullName evidence="3">ImmA/IrrE family metallo-endopeptidase</fullName>
    </submittedName>
</protein>
<dbReference type="InterPro" id="IPR010359">
    <property type="entry name" value="IrrE_HExxH"/>
</dbReference>
<dbReference type="Pfam" id="PF06114">
    <property type="entry name" value="Peptidase_M78"/>
    <property type="match status" value="1"/>
</dbReference>
<dbReference type="EMBL" id="RRZA01000017">
    <property type="protein sequence ID" value="MBE0457289.1"/>
    <property type="molecule type" value="Genomic_DNA"/>
</dbReference>